<proteinExistence type="predicted"/>
<dbReference type="EMBL" id="SMOL01000120">
    <property type="protein sequence ID" value="KAB2632409.1"/>
    <property type="molecule type" value="Genomic_DNA"/>
</dbReference>
<gene>
    <name evidence="1" type="ORF">D8674_028656</name>
</gene>
<comment type="caution">
    <text evidence="1">The sequence shown here is derived from an EMBL/GenBank/DDBJ whole genome shotgun (WGS) entry which is preliminary data.</text>
</comment>
<protein>
    <submittedName>
        <fullName evidence="1">Uncharacterized protein</fullName>
    </submittedName>
</protein>
<name>A0A5N5HXS6_9ROSA</name>
<evidence type="ECO:0000313" key="2">
    <source>
        <dbReference type="Proteomes" id="UP000327157"/>
    </source>
</evidence>
<dbReference type="AlphaFoldDB" id="A0A5N5HXS6"/>
<accession>A0A5N5HXS6</accession>
<reference evidence="1 2" key="3">
    <citation type="submission" date="2019-11" db="EMBL/GenBank/DDBJ databases">
        <title>A de novo genome assembly of a pear dwarfing rootstock.</title>
        <authorList>
            <person name="Wang F."/>
            <person name="Wang J."/>
            <person name="Li S."/>
            <person name="Zhang Y."/>
            <person name="Fang M."/>
            <person name="Ma L."/>
            <person name="Zhao Y."/>
            <person name="Jiang S."/>
        </authorList>
    </citation>
    <scope>NUCLEOTIDE SEQUENCE [LARGE SCALE GENOMIC DNA]</scope>
    <source>
        <strain evidence="1">S2</strain>
        <tissue evidence="1">Leaf</tissue>
    </source>
</reference>
<organism evidence="1 2">
    <name type="scientific">Pyrus ussuriensis x Pyrus communis</name>
    <dbReference type="NCBI Taxonomy" id="2448454"/>
    <lineage>
        <taxon>Eukaryota</taxon>
        <taxon>Viridiplantae</taxon>
        <taxon>Streptophyta</taxon>
        <taxon>Embryophyta</taxon>
        <taxon>Tracheophyta</taxon>
        <taxon>Spermatophyta</taxon>
        <taxon>Magnoliopsida</taxon>
        <taxon>eudicotyledons</taxon>
        <taxon>Gunneridae</taxon>
        <taxon>Pentapetalae</taxon>
        <taxon>rosids</taxon>
        <taxon>fabids</taxon>
        <taxon>Rosales</taxon>
        <taxon>Rosaceae</taxon>
        <taxon>Amygdaloideae</taxon>
        <taxon>Maleae</taxon>
        <taxon>Pyrus</taxon>
    </lineage>
</organism>
<keyword evidence="2" id="KW-1185">Reference proteome</keyword>
<dbReference type="Proteomes" id="UP000327157">
    <property type="component" value="Chromosome 6"/>
</dbReference>
<reference evidence="1 2" key="1">
    <citation type="submission" date="2019-09" db="EMBL/GenBank/DDBJ databases">
        <authorList>
            <person name="Ou C."/>
        </authorList>
    </citation>
    <scope>NUCLEOTIDE SEQUENCE [LARGE SCALE GENOMIC DNA]</scope>
    <source>
        <strain evidence="1">S2</strain>
        <tissue evidence="1">Leaf</tissue>
    </source>
</reference>
<evidence type="ECO:0000313" key="1">
    <source>
        <dbReference type="EMBL" id="KAB2632409.1"/>
    </source>
</evidence>
<sequence length="189" mass="21006">MDEVTLGLNGLFVQVLLEVVLRFPLKRVLIANQDKDCPILVEDGCFMIDKVYEDEPLVFSKDTVVDVDVKANLQNDSLRDDRSDREVVSSPKPNALTSVVLNANLNLVGDTYFALICDNLYANPVNGLHIVFFDTMHEFTYNQNVVISSVRSENGDTRNKFGSPVAACHGVEATSVSARPTIRMLSLRK</sequence>
<reference evidence="2" key="2">
    <citation type="submission" date="2019-10" db="EMBL/GenBank/DDBJ databases">
        <title>A de novo genome assembly of a pear dwarfing rootstock.</title>
        <authorList>
            <person name="Wang F."/>
            <person name="Wang J."/>
            <person name="Li S."/>
            <person name="Zhang Y."/>
            <person name="Fang M."/>
            <person name="Ma L."/>
            <person name="Zhao Y."/>
            <person name="Jiang S."/>
        </authorList>
    </citation>
    <scope>NUCLEOTIDE SEQUENCE [LARGE SCALE GENOMIC DNA]</scope>
</reference>